<feature type="non-terminal residue" evidence="2">
    <location>
        <position position="133"/>
    </location>
</feature>
<dbReference type="AlphaFoldDB" id="A0A8H4L0P4"/>
<feature type="compositionally biased region" description="Low complexity" evidence="1">
    <location>
        <begin position="105"/>
        <end position="116"/>
    </location>
</feature>
<dbReference type="EMBL" id="JAADYS010002002">
    <property type="protein sequence ID" value="KAF4460161.1"/>
    <property type="molecule type" value="Genomic_DNA"/>
</dbReference>
<proteinExistence type="predicted"/>
<name>A0A8H4L0P4_9HYPO</name>
<feature type="compositionally biased region" description="Gly residues" evidence="1">
    <location>
        <begin position="117"/>
        <end position="133"/>
    </location>
</feature>
<accession>A0A8H4L0P4</accession>
<evidence type="ECO:0000313" key="2">
    <source>
        <dbReference type="EMBL" id="KAF4460161.1"/>
    </source>
</evidence>
<feature type="region of interest" description="Disordered" evidence="1">
    <location>
        <begin position="104"/>
        <end position="133"/>
    </location>
</feature>
<protein>
    <submittedName>
        <fullName evidence="2">Uncharacterized protein</fullName>
    </submittedName>
</protein>
<dbReference type="OrthoDB" id="4774702at2759"/>
<organism evidence="2 3">
    <name type="scientific">Fusarium albosuccineum</name>
    <dbReference type="NCBI Taxonomy" id="1237068"/>
    <lineage>
        <taxon>Eukaryota</taxon>
        <taxon>Fungi</taxon>
        <taxon>Dikarya</taxon>
        <taxon>Ascomycota</taxon>
        <taxon>Pezizomycotina</taxon>
        <taxon>Sordariomycetes</taxon>
        <taxon>Hypocreomycetidae</taxon>
        <taxon>Hypocreales</taxon>
        <taxon>Nectriaceae</taxon>
        <taxon>Fusarium</taxon>
        <taxon>Fusarium decemcellulare species complex</taxon>
    </lineage>
</organism>
<gene>
    <name evidence="2" type="ORF">FALBO_13074</name>
</gene>
<dbReference type="Proteomes" id="UP000554235">
    <property type="component" value="Unassembled WGS sequence"/>
</dbReference>
<evidence type="ECO:0000256" key="1">
    <source>
        <dbReference type="SAM" id="MobiDB-lite"/>
    </source>
</evidence>
<sequence length="133" mass="14089">MGKSRKGPTKKSLNEALGVYLAHADPTNISLSSWGRRWLDCHGESRSYSSRTFHIQGRLNSAGHYMTRIVDSEVGGIEGTEIDWGTHEPSLPRVLRYYQELYGVGQSPSSSSSDSDQGGGGGSGSGGKGGGKG</sequence>
<evidence type="ECO:0000313" key="3">
    <source>
        <dbReference type="Proteomes" id="UP000554235"/>
    </source>
</evidence>
<reference evidence="2 3" key="1">
    <citation type="submission" date="2020-01" db="EMBL/GenBank/DDBJ databases">
        <title>Identification and distribution of gene clusters putatively required for synthesis of sphingolipid metabolism inhibitors in phylogenetically diverse species of the filamentous fungus Fusarium.</title>
        <authorList>
            <person name="Kim H.-S."/>
            <person name="Busman M."/>
            <person name="Brown D.W."/>
            <person name="Divon H."/>
            <person name="Uhlig S."/>
            <person name="Proctor R.H."/>
        </authorList>
    </citation>
    <scope>NUCLEOTIDE SEQUENCE [LARGE SCALE GENOMIC DNA]</scope>
    <source>
        <strain evidence="2 3">NRRL 20459</strain>
    </source>
</reference>
<keyword evidence="3" id="KW-1185">Reference proteome</keyword>
<comment type="caution">
    <text evidence="2">The sequence shown here is derived from an EMBL/GenBank/DDBJ whole genome shotgun (WGS) entry which is preliminary data.</text>
</comment>